<evidence type="ECO:0000313" key="4">
    <source>
        <dbReference type="EMBL" id="SES66295.1"/>
    </source>
</evidence>
<keyword evidence="5" id="KW-1185">Reference proteome</keyword>
<dbReference type="SUPFAM" id="SSF55729">
    <property type="entry name" value="Acyl-CoA N-acyltransferases (Nat)"/>
    <property type="match status" value="1"/>
</dbReference>
<keyword evidence="4" id="KW-0687">Ribonucleoprotein</keyword>
<protein>
    <submittedName>
        <fullName evidence="4">Ribosomal protein S18 acetylase RimI</fullName>
    </submittedName>
</protein>
<dbReference type="PROSITE" id="PS51186">
    <property type="entry name" value="GNAT"/>
    <property type="match status" value="1"/>
</dbReference>
<sequence length="179" mass="20661">MKQKLETIDLSQLILEPAVPVHCRDICDLINLTYRGETGWTRETHIIGGDRTNLDEISTAMAKPDARFYVVYLEQLLTACIYLSREQCHAYIGFFSVHPNYQGIGVGKHILHQAEDIARQELAARRIRMFVVSQRPELIAFYQRRGYQRIGSQEPYPLQLKIGVPKVDGLTIEYLEKRI</sequence>
<dbReference type="Pfam" id="PF00583">
    <property type="entry name" value="Acetyltransf_1"/>
    <property type="match status" value="1"/>
</dbReference>
<dbReference type="AlphaFoldDB" id="A0A1H9YBP3"/>
<gene>
    <name evidence="4" type="ORF">SAMN05216326_101185</name>
</gene>
<evidence type="ECO:0000256" key="2">
    <source>
        <dbReference type="ARBA" id="ARBA00023315"/>
    </source>
</evidence>
<feature type="domain" description="N-acetyltransferase" evidence="3">
    <location>
        <begin position="13"/>
        <end position="165"/>
    </location>
</feature>
<dbReference type="PANTHER" id="PTHR43877">
    <property type="entry name" value="AMINOALKYLPHOSPHONATE N-ACETYLTRANSFERASE-RELATED-RELATED"/>
    <property type="match status" value="1"/>
</dbReference>
<keyword evidence="1" id="KW-0808">Transferase</keyword>
<proteinExistence type="predicted"/>
<dbReference type="InterPro" id="IPR016181">
    <property type="entry name" value="Acyl_CoA_acyltransferase"/>
</dbReference>
<evidence type="ECO:0000256" key="1">
    <source>
        <dbReference type="ARBA" id="ARBA00022679"/>
    </source>
</evidence>
<organism evidence="4 5">
    <name type="scientific">Nitrosomonas marina</name>
    <dbReference type="NCBI Taxonomy" id="917"/>
    <lineage>
        <taxon>Bacteria</taxon>
        <taxon>Pseudomonadati</taxon>
        <taxon>Pseudomonadota</taxon>
        <taxon>Betaproteobacteria</taxon>
        <taxon>Nitrosomonadales</taxon>
        <taxon>Nitrosomonadaceae</taxon>
        <taxon>Nitrosomonas</taxon>
    </lineage>
</organism>
<dbReference type="Gene3D" id="3.40.630.30">
    <property type="match status" value="1"/>
</dbReference>
<dbReference type="Proteomes" id="UP000199345">
    <property type="component" value="Unassembled WGS sequence"/>
</dbReference>
<dbReference type="RefSeq" id="WP_256207370.1">
    <property type="nucleotide sequence ID" value="NZ_FOIA01000001.1"/>
</dbReference>
<dbReference type="CDD" id="cd04301">
    <property type="entry name" value="NAT_SF"/>
    <property type="match status" value="1"/>
</dbReference>
<dbReference type="InterPro" id="IPR000182">
    <property type="entry name" value="GNAT_dom"/>
</dbReference>
<dbReference type="InterPro" id="IPR050832">
    <property type="entry name" value="Bact_Acetyltransf"/>
</dbReference>
<name>A0A1H9YBP3_9PROT</name>
<reference evidence="5" key="1">
    <citation type="submission" date="2016-10" db="EMBL/GenBank/DDBJ databases">
        <authorList>
            <person name="Varghese N."/>
            <person name="Submissions S."/>
        </authorList>
    </citation>
    <scope>NUCLEOTIDE SEQUENCE [LARGE SCALE GENOMIC DNA]</scope>
    <source>
        <strain evidence="5">Nm71</strain>
    </source>
</reference>
<keyword evidence="2" id="KW-0012">Acyltransferase</keyword>
<dbReference type="PANTHER" id="PTHR43877:SF2">
    <property type="entry name" value="AMINOALKYLPHOSPHONATE N-ACETYLTRANSFERASE-RELATED"/>
    <property type="match status" value="1"/>
</dbReference>
<dbReference type="GO" id="GO:0005840">
    <property type="term" value="C:ribosome"/>
    <property type="evidence" value="ECO:0007669"/>
    <property type="project" value="UniProtKB-KW"/>
</dbReference>
<keyword evidence="4" id="KW-0689">Ribosomal protein</keyword>
<evidence type="ECO:0000259" key="3">
    <source>
        <dbReference type="PROSITE" id="PS51186"/>
    </source>
</evidence>
<dbReference type="GO" id="GO:0016747">
    <property type="term" value="F:acyltransferase activity, transferring groups other than amino-acyl groups"/>
    <property type="evidence" value="ECO:0007669"/>
    <property type="project" value="InterPro"/>
</dbReference>
<evidence type="ECO:0000313" key="5">
    <source>
        <dbReference type="Proteomes" id="UP000199345"/>
    </source>
</evidence>
<accession>A0A1H9YBP3</accession>
<dbReference type="EMBL" id="FOIA01000001">
    <property type="protein sequence ID" value="SES66295.1"/>
    <property type="molecule type" value="Genomic_DNA"/>
</dbReference>